<keyword evidence="1" id="KW-0732">Signal</keyword>
<dbReference type="Proteomes" id="UP000215256">
    <property type="component" value="Chromosome 2"/>
</dbReference>
<dbReference type="AlphaFoldDB" id="A0A248UDD3"/>
<evidence type="ECO:0008006" key="4">
    <source>
        <dbReference type="Google" id="ProtNLM"/>
    </source>
</evidence>
<name>A0A248UDD3_9HYPH</name>
<feature type="chain" id="PRO_5012535209" description="DUF2501 domain-containing protein" evidence="1">
    <location>
        <begin position="22"/>
        <end position="130"/>
    </location>
</feature>
<gene>
    <name evidence="2" type="ORF">CES85_5417</name>
</gene>
<dbReference type="KEGG" id="och:CES85_5417"/>
<evidence type="ECO:0000313" key="2">
    <source>
        <dbReference type="EMBL" id="ASV84622.1"/>
    </source>
</evidence>
<dbReference type="OrthoDB" id="7691610at2"/>
<dbReference type="RefSeq" id="WP_095445305.1">
    <property type="nucleotide sequence ID" value="NZ_CP022603.1"/>
</dbReference>
<evidence type="ECO:0000256" key="1">
    <source>
        <dbReference type="SAM" id="SignalP"/>
    </source>
</evidence>
<reference evidence="2 3" key="1">
    <citation type="submission" date="2017-07" db="EMBL/GenBank/DDBJ databases">
        <title>Phylogenetic study on the rhizospheric bacterium Ochrobactrum sp. A44.</title>
        <authorList>
            <person name="Krzyzanowska D.M."/>
            <person name="Ossowicki A."/>
            <person name="Rajewska M."/>
            <person name="Maciag T."/>
            <person name="Kaczynski Z."/>
            <person name="Czerwicka M."/>
            <person name="Jafra S."/>
        </authorList>
    </citation>
    <scope>NUCLEOTIDE SEQUENCE [LARGE SCALE GENOMIC DNA]</scope>
    <source>
        <strain evidence="2 3">A44</strain>
    </source>
</reference>
<protein>
    <recommendedName>
        <fullName evidence="4">DUF2501 domain-containing protein</fullName>
    </recommendedName>
</protein>
<organism evidence="2 3">
    <name type="scientific">Ochrobactrum quorumnocens</name>
    <dbReference type="NCBI Taxonomy" id="271865"/>
    <lineage>
        <taxon>Bacteria</taxon>
        <taxon>Pseudomonadati</taxon>
        <taxon>Pseudomonadota</taxon>
        <taxon>Alphaproteobacteria</taxon>
        <taxon>Hyphomicrobiales</taxon>
        <taxon>Brucellaceae</taxon>
        <taxon>Brucella/Ochrobactrum group</taxon>
        <taxon>Ochrobactrum</taxon>
    </lineage>
</organism>
<evidence type="ECO:0000313" key="3">
    <source>
        <dbReference type="Proteomes" id="UP000215256"/>
    </source>
</evidence>
<accession>A0A248UDD3</accession>
<dbReference type="EMBL" id="CP022603">
    <property type="protein sequence ID" value="ASV84622.1"/>
    <property type="molecule type" value="Genomic_DNA"/>
</dbReference>
<sequence>MKNAGICAFILASVTAGSAMAQGQATQQMTPEALYKAAQNQLGIVEYCKDKGFATQQDIDSQQSIMKIMQAPADKSGLEEAQAAGKKGVVQSMGQETDVEDYAKTSGKSVEPFCQQITSAIKQAAAQLPK</sequence>
<proteinExistence type="predicted"/>
<feature type="signal peptide" evidence="1">
    <location>
        <begin position="1"/>
        <end position="21"/>
    </location>
</feature>